<accession>A0ABP6Y2E0</accession>
<dbReference type="Gene3D" id="3.50.50.60">
    <property type="entry name" value="FAD/NAD(P)-binding domain"/>
    <property type="match status" value="2"/>
</dbReference>
<dbReference type="Pfam" id="PF05199">
    <property type="entry name" value="GMC_oxred_C"/>
    <property type="match status" value="1"/>
</dbReference>
<reference evidence="9" key="1">
    <citation type="journal article" date="2019" name="Int. J. Syst. Evol. Microbiol.">
        <title>The Global Catalogue of Microorganisms (GCM) 10K type strain sequencing project: providing services to taxonomists for standard genome sequencing and annotation.</title>
        <authorList>
            <consortium name="The Broad Institute Genomics Platform"/>
            <consortium name="The Broad Institute Genome Sequencing Center for Infectious Disease"/>
            <person name="Wu L."/>
            <person name="Ma J."/>
        </authorList>
    </citation>
    <scope>NUCLEOTIDE SEQUENCE [LARGE SCALE GENOMIC DNA]</scope>
    <source>
        <strain evidence="9">JCM 17111</strain>
    </source>
</reference>
<comment type="caution">
    <text evidence="8">The sequence shown here is derived from an EMBL/GenBank/DDBJ whole genome shotgun (WGS) entry which is preliminary data.</text>
</comment>
<evidence type="ECO:0000313" key="9">
    <source>
        <dbReference type="Proteomes" id="UP001500954"/>
    </source>
</evidence>
<organism evidence="8 9">
    <name type="scientific">Snuella lapsa</name>
    <dbReference type="NCBI Taxonomy" id="870481"/>
    <lineage>
        <taxon>Bacteria</taxon>
        <taxon>Pseudomonadati</taxon>
        <taxon>Bacteroidota</taxon>
        <taxon>Flavobacteriia</taxon>
        <taxon>Flavobacteriales</taxon>
        <taxon>Flavobacteriaceae</taxon>
        <taxon>Snuella</taxon>
    </lineage>
</organism>
<proteinExistence type="inferred from homology"/>
<dbReference type="SUPFAM" id="SSF54373">
    <property type="entry name" value="FAD-linked reductases, C-terminal domain"/>
    <property type="match status" value="1"/>
</dbReference>
<keyword evidence="3" id="KW-0285">Flavoprotein</keyword>
<dbReference type="Pfam" id="PF00732">
    <property type="entry name" value="GMC_oxred_N"/>
    <property type="match status" value="1"/>
</dbReference>
<feature type="domain" description="Glucose-methanol-choline oxidoreductase N-terminal" evidence="6">
    <location>
        <begin position="19"/>
        <end position="334"/>
    </location>
</feature>
<sequence length="563" mass="63497">MINEVYDAIVIGTGVSGGWAAKELCENGLRTLVLERGRMVKHIEDYPTVNKNPWDFKYRGLVSDEDLKKQRKQNRTGFAIREESKHWFVDDLKHPYNEEKRFDWIRGYHVGGRSITWGRQALRLSDLDFEANKKEGIAVDWPIRYNDIAPWYDKVERFIGVCGEKLDLPYLPDGIFTPPMELNCVEQEFRDKIAQNYTNRYLIMGRFAHLTGHTTHEGRANCQYRNQCIRGCLFGGYFSSNSSTLPAAAKTGNMTLRPNSIVNKIIYDDTSKLASGVEVIDAITHEKLRFSSKVIFSCASTVASAVILLNSTSARFPNGLGNDSGELGHNLMDHHFKVGATASVDGFDDKTYIGARPTSFHIPRFRNLGDEATKQGYLRGFGFQGSASRSNWQSAIKELSYGEALKDKLLKPGPWTIGMTGFGECLPYHDNKMYLDNEKKDEWGIPTVTFDCEFKENEHKMREDMQREAVNMLKSAGFKNVKGYDEPCFPGHGIHEMGTARMGHDPKTSVLNKNNQVHAVPNVYVTDGACMTSSAYQNPSLTYMALSARAANHAVKQIKLNVF</sequence>
<dbReference type="EMBL" id="BAABCY010000073">
    <property type="protein sequence ID" value="GAA3576237.1"/>
    <property type="molecule type" value="Genomic_DNA"/>
</dbReference>
<dbReference type="InterPro" id="IPR036188">
    <property type="entry name" value="FAD/NAD-bd_sf"/>
</dbReference>
<evidence type="ECO:0000256" key="4">
    <source>
        <dbReference type="ARBA" id="ARBA00022827"/>
    </source>
</evidence>
<evidence type="ECO:0000256" key="2">
    <source>
        <dbReference type="ARBA" id="ARBA00010790"/>
    </source>
</evidence>
<comment type="cofactor">
    <cofactor evidence="1">
        <name>FAD</name>
        <dbReference type="ChEBI" id="CHEBI:57692"/>
    </cofactor>
</comment>
<protein>
    <submittedName>
        <fullName evidence="8">GMC family oxidoreductase</fullName>
    </submittedName>
</protein>
<dbReference type="Proteomes" id="UP001500954">
    <property type="component" value="Unassembled WGS sequence"/>
</dbReference>
<dbReference type="InterPro" id="IPR007867">
    <property type="entry name" value="GMC_OxRtase_C"/>
</dbReference>
<dbReference type="InterPro" id="IPR051473">
    <property type="entry name" value="P2Ox-like"/>
</dbReference>
<evidence type="ECO:0000259" key="7">
    <source>
        <dbReference type="Pfam" id="PF05199"/>
    </source>
</evidence>
<dbReference type="InterPro" id="IPR000172">
    <property type="entry name" value="GMC_OxRdtase_N"/>
</dbReference>
<keyword evidence="4" id="KW-0274">FAD</keyword>
<evidence type="ECO:0000313" key="8">
    <source>
        <dbReference type="EMBL" id="GAA3576237.1"/>
    </source>
</evidence>
<comment type="similarity">
    <text evidence="2">Belongs to the GMC oxidoreductase family.</text>
</comment>
<dbReference type="RefSeq" id="WP_345006764.1">
    <property type="nucleotide sequence ID" value="NZ_BAABCY010000073.1"/>
</dbReference>
<feature type="domain" description="Glucose-methanol-choline oxidoreductase C-terminal" evidence="7">
    <location>
        <begin position="427"/>
        <end position="546"/>
    </location>
</feature>
<keyword evidence="5" id="KW-0560">Oxidoreductase</keyword>
<evidence type="ECO:0000256" key="3">
    <source>
        <dbReference type="ARBA" id="ARBA00022630"/>
    </source>
</evidence>
<evidence type="ECO:0000259" key="6">
    <source>
        <dbReference type="Pfam" id="PF00732"/>
    </source>
</evidence>
<gene>
    <name evidence="8" type="ORF">GCM10022395_26410</name>
</gene>
<keyword evidence="9" id="KW-1185">Reference proteome</keyword>
<dbReference type="PANTHER" id="PTHR42784:SF1">
    <property type="entry name" value="PYRANOSE 2-OXIDASE"/>
    <property type="match status" value="1"/>
</dbReference>
<dbReference type="PANTHER" id="PTHR42784">
    <property type="entry name" value="PYRANOSE 2-OXIDASE"/>
    <property type="match status" value="1"/>
</dbReference>
<dbReference type="SUPFAM" id="SSF51905">
    <property type="entry name" value="FAD/NAD(P)-binding domain"/>
    <property type="match status" value="1"/>
</dbReference>
<name>A0ABP6Y2E0_9FLAO</name>
<evidence type="ECO:0000256" key="5">
    <source>
        <dbReference type="ARBA" id="ARBA00023002"/>
    </source>
</evidence>
<evidence type="ECO:0000256" key="1">
    <source>
        <dbReference type="ARBA" id="ARBA00001974"/>
    </source>
</evidence>